<dbReference type="SUPFAM" id="SSF159234">
    <property type="entry name" value="FomD-like"/>
    <property type="match status" value="1"/>
</dbReference>
<name>A0ABN6U819_9NOCA</name>
<dbReference type="InterPro" id="IPR035930">
    <property type="entry name" value="FomD-like_sf"/>
</dbReference>
<proteinExistence type="predicted"/>
<evidence type="ECO:0000259" key="1">
    <source>
        <dbReference type="Pfam" id="PF04167"/>
    </source>
</evidence>
<feature type="domain" description="DUF402" evidence="1">
    <location>
        <begin position="78"/>
        <end position="205"/>
    </location>
</feature>
<dbReference type="EMBL" id="AP026978">
    <property type="protein sequence ID" value="BDU01271.1"/>
    <property type="molecule type" value="Genomic_DNA"/>
</dbReference>
<organism evidence="2 3">
    <name type="scientific">Nocardia sputorum</name>
    <dbReference type="NCBI Taxonomy" id="2984338"/>
    <lineage>
        <taxon>Bacteria</taxon>
        <taxon>Bacillati</taxon>
        <taxon>Actinomycetota</taxon>
        <taxon>Actinomycetes</taxon>
        <taxon>Mycobacteriales</taxon>
        <taxon>Nocardiaceae</taxon>
        <taxon>Nocardia</taxon>
    </lineage>
</organism>
<evidence type="ECO:0000313" key="2">
    <source>
        <dbReference type="EMBL" id="BDU01271.1"/>
    </source>
</evidence>
<accession>A0ABN6U819</accession>
<keyword evidence="3" id="KW-1185">Reference proteome</keyword>
<dbReference type="InterPro" id="IPR007295">
    <property type="entry name" value="DUF402"/>
</dbReference>
<dbReference type="Pfam" id="PF04167">
    <property type="entry name" value="DUF402"/>
    <property type="match status" value="1"/>
</dbReference>
<protein>
    <recommendedName>
        <fullName evidence="1">DUF402 domain-containing protein</fullName>
    </recommendedName>
</protein>
<evidence type="ECO:0000313" key="3">
    <source>
        <dbReference type="Proteomes" id="UP001317870"/>
    </source>
</evidence>
<reference evidence="2 3" key="1">
    <citation type="submission" date="2022-11" db="EMBL/GenBank/DDBJ databases">
        <title>Genome Sequencing of Nocardia sp. ON39_IFM12276 and assembly.</title>
        <authorList>
            <person name="Shimojima M."/>
            <person name="Toyokawa M."/>
            <person name="Uesaka K."/>
        </authorList>
    </citation>
    <scope>NUCLEOTIDE SEQUENCE [LARGE SCALE GENOMIC DNA]</scope>
    <source>
        <strain evidence="2 3">IFM 12276</strain>
    </source>
</reference>
<dbReference type="Proteomes" id="UP001317870">
    <property type="component" value="Chromosome"/>
</dbReference>
<gene>
    <name evidence="2" type="ORF">IFM12276_42990</name>
</gene>
<sequence length="221" mass="24052">MKDKAMSGLLPLLVAVPAVTGLAGYVARDIRAVVPSVTGAATAAPPGPIAAATPAPHRPRVEFFNLAELTNTDAKGFVRPVDRFHAEPWGLYMARRVGGPDSHYLESWLLPQLSLRATLARTNPAHHREPVYRLDVGEFTRVGQKRWKAVDQYLSIAVRRGRTAELLGVDELLAAHAAGLVDTAQAHRAFERATAVLDGLAAHEHRVESWLATHGIVLTWM</sequence>
<dbReference type="Gene3D" id="2.40.380.10">
    <property type="entry name" value="FomD-like"/>
    <property type="match status" value="1"/>
</dbReference>